<evidence type="ECO:0000313" key="2">
    <source>
        <dbReference type="Proteomes" id="UP000279259"/>
    </source>
</evidence>
<dbReference type="OrthoDB" id="36970at2759"/>
<accession>A0A427Y2W5</accession>
<reference evidence="1 2" key="1">
    <citation type="submission" date="2018-11" db="EMBL/GenBank/DDBJ databases">
        <title>Genome sequence of Saitozyma podzolica DSM 27192.</title>
        <authorList>
            <person name="Aliyu H."/>
            <person name="Gorte O."/>
            <person name="Ochsenreither K."/>
        </authorList>
    </citation>
    <scope>NUCLEOTIDE SEQUENCE [LARGE SCALE GENOMIC DNA]</scope>
    <source>
        <strain evidence="1 2">DSM 27192</strain>
    </source>
</reference>
<organism evidence="1 2">
    <name type="scientific">Saitozyma podzolica</name>
    <dbReference type="NCBI Taxonomy" id="1890683"/>
    <lineage>
        <taxon>Eukaryota</taxon>
        <taxon>Fungi</taxon>
        <taxon>Dikarya</taxon>
        <taxon>Basidiomycota</taxon>
        <taxon>Agaricomycotina</taxon>
        <taxon>Tremellomycetes</taxon>
        <taxon>Tremellales</taxon>
        <taxon>Trimorphomycetaceae</taxon>
        <taxon>Saitozyma</taxon>
    </lineage>
</organism>
<comment type="caution">
    <text evidence="1">The sequence shown here is derived from an EMBL/GenBank/DDBJ whole genome shotgun (WGS) entry which is preliminary data.</text>
</comment>
<evidence type="ECO:0008006" key="3">
    <source>
        <dbReference type="Google" id="ProtNLM"/>
    </source>
</evidence>
<dbReference type="EMBL" id="RSCD01000020">
    <property type="protein sequence ID" value="RSH85486.1"/>
    <property type="molecule type" value="Genomic_DNA"/>
</dbReference>
<proteinExistence type="predicted"/>
<dbReference type="SUPFAM" id="SSF56024">
    <property type="entry name" value="Phospholipase D/nuclease"/>
    <property type="match status" value="1"/>
</dbReference>
<evidence type="ECO:0000313" key="1">
    <source>
        <dbReference type="EMBL" id="RSH85486.1"/>
    </source>
</evidence>
<sequence length="100" mass="11560">MTVFLPWGAWLPNFPTPPTRSLLAAAFNTFFHLTRVLPDNSHNLHAKTACVDRRMLYIGSDNAYLEYNEQHGCWVEAKPQVDAWMSDFFEGLWARSTVRD</sequence>
<dbReference type="Gene3D" id="3.30.870.10">
    <property type="entry name" value="Endonuclease Chain A"/>
    <property type="match status" value="1"/>
</dbReference>
<protein>
    <recommendedName>
        <fullName evidence="3">PLD phosphodiesterase domain-containing protein</fullName>
    </recommendedName>
</protein>
<dbReference type="Proteomes" id="UP000279259">
    <property type="component" value="Unassembled WGS sequence"/>
</dbReference>
<gene>
    <name evidence="1" type="ORF">EHS25_004882</name>
</gene>
<name>A0A427Y2W5_9TREE</name>
<dbReference type="AlphaFoldDB" id="A0A427Y2W5"/>
<keyword evidence="2" id="KW-1185">Reference proteome</keyword>